<comment type="similarity">
    <text evidence="1">Belongs to the MlaA family.</text>
</comment>
<dbReference type="EMBL" id="JACHIF010000002">
    <property type="protein sequence ID" value="MBB5036909.1"/>
    <property type="molecule type" value="Genomic_DNA"/>
</dbReference>
<sequence>MKTGIPTLRLLSLALVPFLTDCATPKTSKPSAAAVPAAVKPLDAVDELDDYAATAEVADPLEGLNRATFKLNDGLYNFVFRPVSKGYEFVAPQPVRKGLTNFFDNAKFPVRFVNSGLQGKFGRAGKEVQKFGVNTLVGAGGFVKVSDKIPSLVAVPSEDTGQTLAKWGLGHGPYIVLPVFGPSTARETVGFAGDYALNPVNWGLFLKGDARDWVWIPSTVNTVQSLPDQLYYYDEACKNSVDPYLSVRSIYIQNRNSAADQ</sequence>
<dbReference type="PANTHER" id="PTHR30035">
    <property type="entry name" value="LIPOPROTEIN VACJ-RELATED"/>
    <property type="match status" value="1"/>
</dbReference>
<comment type="caution">
    <text evidence="3">The sequence shown here is derived from an EMBL/GenBank/DDBJ whole genome shotgun (WGS) entry which is preliminary data.</text>
</comment>
<dbReference type="PANTHER" id="PTHR30035:SF3">
    <property type="entry name" value="INTERMEMBRANE PHOSPHOLIPID TRANSPORT SYSTEM LIPOPROTEIN MLAA"/>
    <property type="match status" value="1"/>
</dbReference>
<dbReference type="RefSeq" id="WP_184206284.1">
    <property type="nucleotide sequence ID" value="NZ_JACHIF010000002.1"/>
</dbReference>
<evidence type="ECO:0000313" key="3">
    <source>
        <dbReference type="EMBL" id="MBB5036909.1"/>
    </source>
</evidence>
<keyword evidence="4" id="KW-1185">Reference proteome</keyword>
<dbReference type="AlphaFoldDB" id="A0A7W7YIV5"/>
<keyword evidence="2" id="KW-0732">Signal</keyword>
<proteinExistence type="inferred from homology"/>
<organism evidence="3 4">
    <name type="scientific">Prosthecobacter dejongeii</name>
    <dbReference type="NCBI Taxonomy" id="48465"/>
    <lineage>
        <taxon>Bacteria</taxon>
        <taxon>Pseudomonadati</taxon>
        <taxon>Verrucomicrobiota</taxon>
        <taxon>Verrucomicrobiia</taxon>
        <taxon>Verrucomicrobiales</taxon>
        <taxon>Verrucomicrobiaceae</taxon>
        <taxon>Prosthecobacter</taxon>
    </lineage>
</organism>
<dbReference type="Pfam" id="PF04333">
    <property type="entry name" value="MlaA"/>
    <property type="match status" value="1"/>
</dbReference>
<dbReference type="PRINTS" id="PR01805">
    <property type="entry name" value="VACJLIPOPROT"/>
</dbReference>
<gene>
    <name evidence="3" type="ORF">HNQ64_001151</name>
</gene>
<evidence type="ECO:0000313" key="4">
    <source>
        <dbReference type="Proteomes" id="UP000534294"/>
    </source>
</evidence>
<reference evidence="3 4" key="1">
    <citation type="submission" date="2020-08" db="EMBL/GenBank/DDBJ databases">
        <title>Genomic Encyclopedia of Type Strains, Phase IV (KMG-IV): sequencing the most valuable type-strain genomes for metagenomic binning, comparative biology and taxonomic classification.</title>
        <authorList>
            <person name="Goeker M."/>
        </authorList>
    </citation>
    <scope>NUCLEOTIDE SEQUENCE [LARGE SCALE GENOMIC DNA]</scope>
    <source>
        <strain evidence="3 4">DSM 12251</strain>
    </source>
</reference>
<evidence type="ECO:0000256" key="2">
    <source>
        <dbReference type="ARBA" id="ARBA00022729"/>
    </source>
</evidence>
<dbReference type="GO" id="GO:0120010">
    <property type="term" value="P:intermembrane phospholipid transfer"/>
    <property type="evidence" value="ECO:0007669"/>
    <property type="project" value="TreeGrafter"/>
</dbReference>
<dbReference type="GO" id="GO:0016020">
    <property type="term" value="C:membrane"/>
    <property type="evidence" value="ECO:0007669"/>
    <property type="project" value="InterPro"/>
</dbReference>
<accession>A0A7W7YIV5</accession>
<evidence type="ECO:0000256" key="1">
    <source>
        <dbReference type="ARBA" id="ARBA00010634"/>
    </source>
</evidence>
<dbReference type="InterPro" id="IPR007428">
    <property type="entry name" value="MlaA"/>
</dbReference>
<protein>
    <submittedName>
        <fullName evidence="3">Phospholipid-binding lipoprotein MlaA</fullName>
    </submittedName>
</protein>
<keyword evidence="3" id="KW-0449">Lipoprotein</keyword>
<name>A0A7W7YIV5_9BACT</name>
<dbReference type="Proteomes" id="UP000534294">
    <property type="component" value="Unassembled WGS sequence"/>
</dbReference>